<keyword evidence="11 18" id="KW-0413">Isomerase</keyword>
<evidence type="ECO:0000256" key="10">
    <source>
        <dbReference type="ARBA" id="ARBA00023027"/>
    </source>
</evidence>
<evidence type="ECO:0000256" key="9">
    <source>
        <dbReference type="ARBA" id="ARBA00022958"/>
    </source>
</evidence>
<dbReference type="HOGENOM" id="CLU_024853_4_1_5"/>
<dbReference type="InterPro" id="IPR030677">
    <property type="entry name" value="Nnr"/>
</dbReference>
<comment type="similarity">
    <text evidence="18">Belongs to the NnrE/AIBP family.</text>
</comment>
<comment type="cofactor">
    <cofactor evidence="18 19">
        <name>K(+)</name>
        <dbReference type="ChEBI" id="CHEBI:29103"/>
    </cofactor>
    <text evidence="18 19">Binds 1 potassium ion per subunit.</text>
</comment>
<comment type="function">
    <text evidence="17">Catalyzes the dehydration of the S-form of NAD(P)HX at the expense of ADP, which is converted to AMP. Together with NAD(P)HX epimerase, which catalyzes the epimerization of the S- and R-forms, the enzyme allows the repair of both epimers of NAD(P)HX, a damaged form of NAD(P)H that is a result of enzymatic or heat-dependent hydration.</text>
</comment>
<dbReference type="Pfam" id="PF03853">
    <property type="entry name" value="YjeF_N"/>
    <property type="match status" value="1"/>
</dbReference>
<organism evidence="22 23">
    <name type="scientific">Oceanicola granulosus (strain ATCC BAA-861 / DSM 15982 / KCTC 12143 / HTCC2516)</name>
    <dbReference type="NCBI Taxonomy" id="314256"/>
    <lineage>
        <taxon>Bacteria</taxon>
        <taxon>Pseudomonadati</taxon>
        <taxon>Pseudomonadota</taxon>
        <taxon>Alphaproteobacteria</taxon>
        <taxon>Rhodobacterales</taxon>
        <taxon>Roseobacteraceae</taxon>
        <taxon>Oceanicola</taxon>
    </lineage>
</organism>
<feature type="binding site" evidence="18">
    <location>
        <position position="159"/>
    </location>
    <ligand>
        <name>(6S)-NADPHX</name>
        <dbReference type="ChEBI" id="CHEBI:64076"/>
    </ligand>
</feature>
<comment type="similarity">
    <text evidence="4 19">In the C-terminal section; belongs to the NnrD/CARKD family.</text>
</comment>
<name>Q2CHQ7_OCEGH</name>
<dbReference type="Gene3D" id="3.40.1190.20">
    <property type="match status" value="1"/>
</dbReference>
<evidence type="ECO:0000256" key="6">
    <source>
        <dbReference type="ARBA" id="ARBA00022741"/>
    </source>
</evidence>
<feature type="domain" description="YjeF N-terminal" evidence="21">
    <location>
        <begin position="14"/>
        <end position="222"/>
    </location>
</feature>
<comment type="catalytic activity">
    <reaction evidence="15 17 19">
        <text>(6S)-NADHX + ADP = AMP + phosphate + NADH + H(+)</text>
        <dbReference type="Rhea" id="RHEA:32223"/>
        <dbReference type="ChEBI" id="CHEBI:15378"/>
        <dbReference type="ChEBI" id="CHEBI:43474"/>
        <dbReference type="ChEBI" id="CHEBI:57945"/>
        <dbReference type="ChEBI" id="CHEBI:64074"/>
        <dbReference type="ChEBI" id="CHEBI:456215"/>
        <dbReference type="ChEBI" id="CHEBI:456216"/>
        <dbReference type="EC" id="4.2.1.136"/>
    </reaction>
</comment>
<evidence type="ECO:0000256" key="2">
    <source>
        <dbReference type="ARBA" id="ARBA00000909"/>
    </source>
</evidence>
<evidence type="ECO:0000256" key="18">
    <source>
        <dbReference type="HAMAP-Rule" id="MF_01966"/>
    </source>
</evidence>
<dbReference type="InterPro" id="IPR000631">
    <property type="entry name" value="CARKD"/>
</dbReference>
<evidence type="ECO:0000313" key="22">
    <source>
        <dbReference type="EMBL" id="EAR52237.1"/>
    </source>
</evidence>
<dbReference type="HAMAP" id="MF_01966">
    <property type="entry name" value="NADHX_epimerase"/>
    <property type="match status" value="1"/>
</dbReference>
<comment type="catalytic activity">
    <reaction evidence="2 18 19">
        <text>(6R)-NADPHX = (6S)-NADPHX</text>
        <dbReference type="Rhea" id="RHEA:32227"/>
        <dbReference type="ChEBI" id="CHEBI:64076"/>
        <dbReference type="ChEBI" id="CHEBI:64077"/>
        <dbReference type="EC" id="5.1.99.6"/>
    </reaction>
</comment>
<dbReference type="EC" id="4.2.1.136" evidence="19"/>
<feature type="binding site" evidence="17">
    <location>
        <position position="336"/>
    </location>
    <ligand>
        <name>(6S)-NADPHX</name>
        <dbReference type="ChEBI" id="CHEBI:64076"/>
    </ligand>
</feature>
<evidence type="ECO:0000256" key="7">
    <source>
        <dbReference type="ARBA" id="ARBA00022840"/>
    </source>
</evidence>
<dbReference type="NCBIfam" id="TIGR00196">
    <property type="entry name" value="yjeF_cterm"/>
    <property type="match status" value="1"/>
</dbReference>
<dbReference type="PANTHER" id="PTHR12592:SF0">
    <property type="entry name" value="ATP-DEPENDENT (S)-NAD(P)H-HYDRATE DEHYDRATASE"/>
    <property type="match status" value="1"/>
</dbReference>
<keyword evidence="23" id="KW-1185">Reference proteome</keyword>
<evidence type="ECO:0000256" key="4">
    <source>
        <dbReference type="ARBA" id="ARBA00009524"/>
    </source>
</evidence>
<dbReference type="PROSITE" id="PS51383">
    <property type="entry name" value="YJEF_C_3"/>
    <property type="match status" value="1"/>
</dbReference>
<evidence type="ECO:0000259" key="20">
    <source>
        <dbReference type="PROSITE" id="PS51383"/>
    </source>
</evidence>
<evidence type="ECO:0000256" key="11">
    <source>
        <dbReference type="ARBA" id="ARBA00023235"/>
    </source>
</evidence>
<feature type="binding site" evidence="18">
    <location>
        <position position="162"/>
    </location>
    <ligand>
        <name>K(+)</name>
        <dbReference type="ChEBI" id="CHEBI:29103"/>
    </ligand>
</feature>
<reference evidence="22 23" key="1">
    <citation type="journal article" date="2010" name="J. Bacteriol.">
        <title>Genome sequences of Oceanicola granulosus HTCC2516(T) and Oceanicola batsensis HTCC2597(TDelta).</title>
        <authorList>
            <person name="Thrash J.C."/>
            <person name="Cho J.C."/>
            <person name="Vergin K.L."/>
            <person name="Giovannoni S.J."/>
        </authorList>
    </citation>
    <scope>NUCLEOTIDE SEQUENCE [LARGE SCALE GENOMIC DNA]</scope>
    <source>
        <strain evidence="23">ATCC BAA-861 / DSM 15982 / KCTC 12143 / HTCC2516</strain>
    </source>
</reference>
<sequence>MKVAMGEVLLSAQMREIEAAAMAGDRVTGAELMERAGSEVVAAARAAWPELAAGGRALVLAGPGNNGGDGFVIARLLAEAGWEVAVQVQGDRARLGPDAQAMAAAWRGPVLPPEARPEAPLDLAVDALFGTGLSRTIPDAAAQALRAARARAARLVAVDCPSGLDCDSGRLHLPEDTAADDIAADLTVTFHRPKRGHYLGQGPEVCGRLVIADIGLPAAATAPEALPPPGRIRLVARAPGWPAALIAATRPGVHKYDRGHALVLGGGVGKGGAARMAARAALRIGAGLVTVAVPPAALIENAAQLNAIMLTRLADAGALAEMLGDDRLSALCLGPGLGTGEGTRALVGAALAAERFTVLDADALSSFRDDPPALFSRLHPRCVLTPHEGEFARLFPDLAQGARAAAGRSKADAAAEAAERAGCTVLLKGPDTIIASPGGHLSLSASLYERRTTWLGTAGAGDVLAGMIAGLGAAPGAKAHLVAEAAAWLHVEAALSFGPGLIAEDLPEALPGVLRGLRGL</sequence>
<dbReference type="Pfam" id="PF01256">
    <property type="entry name" value="Carb_kinase"/>
    <property type="match status" value="1"/>
</dbReference>
<dbReference type="GO" id="GO:0046872">
    <property type="term" value="F:metal ion binding"/>
    <property type="evidence" value="ECO:0007669"/>
    <property type="project" value="UniProtKB-UniRule"/>
</dbReference>
<comment type="function">
    <text evidence="18">Catalyzes the epimerization of the S- and R-forms of NAD(P)HX, a damaged form of NAD(P)H that is a result of enzymatic or heat-dependent hydration. This is a prerequisite for the S-specific NAD(P)H-hydrate dehydratase to allow the repair of both epimers of NAD(P)HX.</text>
</comment>
<keyword evidence="5 18" id="KW-0479">Metal-binding</keyword>
<keyword evidence="9 18" id="KW-0630">Potassium</keyword>
<feature type="binding site" evidence="17">
    <location>
        <position position="273"/>
    </location>
    <ligand>
        <name>(6S)-NADPHX</name>
        <dbReference type="ChEBI" id="CHEBI:64076"/>
    </ligand>
</feature>
<comment type="caution">
    <text evidence="18">Lacks conserved residue(s) required for the propagation of feature annotation.</text>
</comment>
<dbReference type="InterPro" id="IPR029056">
    <property type="entry name" value="Ribokinase-like"/>
</dbReference>
<keyword evidence="7 17" id="KW-0067">ATP-binding</keyword>
<evidence type="ECO:0000256" key="13">
    <source>
        <dbReference type="ARBA" id="ARBA00023268"/>
    </source>
</evidence>
<dbReference type="eggNOG" id="COG0062">
    <property type="taxonomic scope" value="Bacteria"/>
</dbReference>
<feature type="binding site" evidence="18">
    <location>
        <position position="126"/>
    </location>
    <ligand>
        <name>K(+)</name>
        <dbReference type="ChEBI" id="CHEBI:29103"/>
    </ligand>
</feature>
<keyword evidence="13" id="KW-0511">Multifunctional enzyme</keyword>
<dbReference type="EMBL" id="AAOT01000005">
    <property type="protein sequence ID" value="EAR52237.1"/>
    <property type="molecule type" value="Genomic_DNA"/>
</dbReference>
<keyword evidence="10 17" id="KW-0520">NAD</keyword>
<evidence type="ECO:0000313" key="23">
    <source>
        <dbReference type="Proteomes" id="UP000003635"/>
    </source>
</evidence>
<dbReference type="Proteomes" id="UP000003635">
    <property type="component" value="Unassembled WGS sequence"/>
</dbReference>
<dbReference type="InterPro" id="IPR004443">
    <property type="entry name" value="YjeF_N_dom"/>
</dbReference>
<dbReference type="GO" id="GO:0110051">
    <property type="term" value="P:metabolite repair"/>
    <property type="evidence" value="ECO:0007669"/>
    <property type="project" value="TreeGrafter"/>
</dbReference>
<feature type="binding site" evidence="18">
    <location>
        <position position="66"/>
    </location>
    <ligand>
        <name>K(+)</name>
        <dbReference type="ChEBI" id="CHEBI:29103"/>
    </ligand>
</feature>
<dbReference type="InterPro" id="IPR036652">
    <property type="entry name" value="YjeF_N_dom_sf"/>
</dbReference>
<keyword evidence="12 17" id="KW-0456">Lyase</keyword>
<dbReference type="eggNOG" id="COG0063">
    <property type="taxonomic scope" value="Bacteria"/>
</dbReference>
<dbReference type="GO" id="GO:0052855">
    <property type="term" value="F:ADP-dependent NAD(P)H-hydrate dehydratase activity"/>
    <property type="evidence" value="ECO:0007669"/>
    <property type="project" value="UniProtKB-UniRule"/>
</dbReference>
<dbReference type="SUPFAM" id="SSF64153">
    <property type="entry name" value="YjeF N-terminal domain-like"/>
    <property type="match status" value="1"/>
</dbReference>
<comment type="similarity">
    <text evidence="17">Belongs to the NnrD/CARKD family.</text>
</comment>
<feature type="binding site" evidence="17">
    <location>
        <begin position="428"/>
        <end position="432"/>
    </location>
    <ligand>
        <name>AMP</name>
        <dbReference type="ChEBI" id="CHEBI:456215"/>
    </ligand>
</feature>
<dbReference type="InterPro" id="IPR017953">
    <property type="entry name" value="Carbohydrate_kinase_pred_CS"/>
</dbReference>
<protein>
    <recommendedName>
        <fullName evidence="19">Bifunctional NAD(P)H-hydrate repair enzyme</fullName>
    </recommendedName>
    <alternativeName>
        <fullName evidence="19">Nicotinamide nucleotide repair protein</fullName>
    </alternativeName>
    <domain>
        <recommendedName>
            <fullName evidence="19">ADP-dependent (S)-NAD(P)H-hydrate dehydratase</fullName>
            <ecNumber evidence="19">4.2.1.136</ecNumber>
        </recommendedName>
        <alternativeName>
            <fullName evidence="19">ADP-dependent NAD(P)HX dehydratase</fullName>
        </alternativeName>
    </domain>
    <domain>
        <recommendedName>
            <fullName evidence="19">NAD(P)H-hydrate epimerase</fullName>
            <ecNumber evidence="19">5.1.99.6</ecNumber>
        </recommendedName>
    </domain>
</protein>
<evidence type="ECO:0000256" key="5">
    <source>
        <dbReference type="ARBA" id="ARBA00022723"/>
    </source>
</evidence>
<feature type="binding site" evidence="17">
    <location>
        <position position="387"/>
    </location>
    <ligand>
        <name>(6S)-NADPHX</name>
        <dbReference type="ChEBI" id="CHEBI:64076"/>
    </ligand>
</feature>
<evidence type="ECO:0000256" key="17">
    <source>
        <dbReference type="HAMAP-Rule" id="MF_01965"/>
    </source>
</evidence>
<evidence type="ECO:0000256" key="3">
    <source>
        <dbReference type="ARBA" id="ARBA00006001"/>
    </source>
</evidence>
<keyword evidence="6 17" id="KW-0547">Nucleotide-binding</keyword>
<dbReference type="EC" id="5.1.99.6" evidence="19"/>
<evidence type="ECO:0000259" key="21">
    <source>
        <dbReference type="PROSITE" id="PS51385"/>
    </source>
</evidence>
<dbReference type="SUPFAM" id="SSF53613">
    <property type="entry name" value="Ribokinase-like"/>
    <property type="match status" value="1"/>
</dbReference>
<feature type="binding site" evidence="17">
    <location>
        <position position="461"/>
    </location>
    <ligand>
        <name>AMP</name>
        <dbReference type="ChEBI" id="CHEBI:456215"/>
    </ligand>
</feature>
<dbReference type="GO" id="GO:0005524">
    <property type="term" value="F:ATP binding"/>
    <property type="evidence" value="ECO:0007669"/>
    <property type="project" value="UniProtKB-UniRule"/>
</dbReference>
<keyword evidence="8 17" id="KW-0521">NADP</keyword>
<dbReference type="PROSITE" id="PS01050">
    <property type="entry name" value="YJEF_C_2"/>
    <property type="match status" value="1"/>
</dbReference>
<feature type="domain" description="YjeF C-terminal" evidence="20">
    <location>
        <begin position="238"/>
        <end position="517"/>
    </location>
</feature>
<dbReference type="PIRSF" id="PIRSF017184">
    <property type="entry name" value="Nnr"/>
    <property type="match status" value="1"/>
</dbReference>
<comment type="catalytic activity">
    <reaction evidence="1 18 19">
        <text>(6R)-NADHX = (6S)-NADHX</text>
        <dbReference type="Rhea" id="RHEA:32215"/>
        <dbReference type="ChEBI" id="CHEBI:64074"/>
        <dbReference type="ChEBI" id="CHEBI:64075"/>
        <dbReference type="EC" id="5.1.99.6"/>
    </reaction>
</comment>
<accession>Q2CHQ7</accession>
<evidence type="ECO:0000256" key="8">
    <source>
        <dbReference type="ARBA" id="ARBA00022857"/>
    </source>
</evidence>
<comment type="cofactor">
    <cofactor evidence="17">
        <name>Mg(2+)</name>
        <dbReference type="ChEBI" id="CHEBI:18420"/>
    </cofactor>
</comment>
<dbReference type="HAMAP" id="MF_01965">
    <property type="entry name" value="NADHX_dehydratase"/>
    <property type="match status" value="1"/>
</dbReference>
<evidence type="ECO:0000256" key="19">
    <source>
        <dbReference type="PIRNR" id="PIRNR017184"/>
    </source>
</evidence>
<evidence type="ECO:0000256" key="1">
    <source>
        <dbReference type="ARBA" id="ARBA00000013"/>
    </source>
</evidence>
<comment type="function">
    <text evidence="14 19">Bifunctional enzyme that catalyzes the epimerization of the S- and R-forms of NAD(P)HX and the dehydration of the S-form of NAD(P)HX at the expense of ADP, which is converted to AMP. This allows the repair of both epimers of NAD(P)HX, a damaged form of NAD(P)H that is a result of enzymatic or heat-dependent hydration.</text>
</comment>
<dbReference type="GO" id="GO:0046496">
    <property type="term" value="P:nicotinamide nucleotide metabolic process"/>
    <property type="evidence" value="ECO:0007669"/>
    <property type="project" value="UniProtKB-UniRule"/>
</dbReference>
<dbReference type="Gene3D" id="3.40.50.10260">
    <property type="entry name" value="YjeF N-terminal domain"/>
    <property type="match status" value="1"/>
</dbReference>
<proteinExistence type="inferred from homology"/>
<comment type="catalytic activity">
    <reaction evidence="16 17 19">
        <text>(6S)-NADPHX + ADP = AMP + phosphate + NADPH + H(+)</text>
        <dbReference type="Rhea" id="RHEA:32235"/>
        <dbReference type="ChEBI" id="CHEBI:15378"/>
        <dbReference type="ChEBI" id="CHEBI:43474"/>
        <dbReference type="ChEBI" id="CHEBI:57783"/>
        <dbReference type="ChEBI" id="CHEBI:64076"/>
        <dbReference type="ChEBI" id="CHEBI:456215"/>
        <dbReference type="ChEBI" id="CHEBI:456216"/>
        <dbReference type="EC" id="4.2.1.136"/>
    </reaction>
</comment>
<dbReference type="PROSITE" id="PS51385">
    <property type="entry name" value="YJEF_N"/>
    <property type="match status" value="1"/>
</dbReference>
<dbReference type="AlphaFoldDB" id="Q2CHQ7"/>
<gene>
    <name evidence="17" type="primary">nnrD</name>
    <name evidence="18" type="synonym">nnrE</name>
    <name evidence="22" type="ORF">OG2516_02334</name>
</gene>
<comment type="similarity">
    <text evidence="3 19">In the N-terminal section; belongs to the NnrE/AIBP family.</text>
</comment>
<feature type="binding site" evidence="17">
    <location>
        <position position="462"/>
    </location>
    <ligand>
        <name>(6S)-NADPHX</name>
        <dbReference type="ChEBI" id="CHEBI:64076"/>
    </ligand>
</feature>
<dbReference type="NCBIfam" id="TIGR00197">
    <property type="entry name" value="yjeF_nterm"/>
    <property type="match status" value="1"/>
</dbReference>
<dbReference type="GO" id="GO:0052856">
    <property type="term" value="F:NAD(P)HX epimerase activity"/>
    <property type="evidence" value="ECO:0007669"/>
    <property type="project" value="UniProtKB-UniRule"/>
</dbReference>
<comment type="caution">
    <text evidence="22">The sequence shown here is derived from an EMBL/GenBank/DDBJ whole genome shotgun (WGS) entry which is preliminary data.</text>
</comment>
<feature type="binding site" evidence="18">
    <location>
        <begin position="130"/>
        <end position="136"/>
    </location>
    <ligand>
        <name>(6S)-NADPHX</name>
        <dbReference type="ChEBI" id="CHEBI:64076"/>
    </ligand>
</feature>
<dbReference type="PANTHER" id="PTHR12592">
    <property type="entry name" value="ATP-DEPENDENT (S)-NAD(P)H-HYDRATE DEHYDRATASE FAMILY MEMBER"/>
    <property type="match status" value="1"/>
</dbReference>
<dbReference type="CDD" id="cd01171">
    <property type="entry name" value="YXKO-related"/>
    <property type="match status" value="1"/>
</dbReference>
<feature type="binding site" evidence="18">
    <location>
        <begin position="65"/>
        <end position="69"/>
    </location>
    <ligand>
        <name>(6S)-NADPHX</name>
        <dbReference type="ChEBI" id="CHEBI:64076"/>
    </ligand>
</feature>
<evidence type="ECO:0000256" key="15">
    <source>
        <dbReference type="ARBA" id="ARBA00048238"/>
    </source>
</evidence>
<evidence type="ECO:0000256" key="14">
    <source>
        <dbReference type="ARBA" id="ARBA00025153"/>
    </source>
</evidence>
<dbReference type="STRING" id="314256.OG2516_02334"/>
<evidence type="ECO:0000256" key="16">
    <source>
        <dbReference type="ARBA" id="ARBA00049209"/>
    </source>
</evidence>
<comment type="subunit">
    <text evidence="17">Homotetramer.</text>
</comment>
<evidence type="ECO:0000256" key="12">
    <source>
        <dbReference type="ARBA" id="ARBA00023239"/>
    </source>
</evidence>